<dbReference type="PANTHER" id="PTHR23092:SF15">
    <property type="entry name" value="INACTIVE NON-CANONICAL POLY(A) RNA POLYMERASE PROTEIN TRF4-2-RELATED"/>
    <property type="match status" value="1"/>
</dbReference>
<dbReference type="SUPFAM" id="SSF81631">
    <property type="entry name" value="PAP/OAS1 substrate-binding domain"/>
    <property type="match status" value="3"/>
</dbReference>
<feature type="domain" description="PAP-associated" evidence="4">
    <location>
        <begin position="1781"/>
        <end position="1829"/>
    </location>
</feature>
<evidence type="ECO:0000313" key="5">
    <source>
        <dbReference type="EMBL" id="CEO94623.1"/>
    </source>
</evidence>
<feature type="compositionally biased region" description="Low complexity" evidence="3">
    <location>
        <begin position="1564"/>
        <end position="1575"/>
    </location>
</feature>
<dbReference type="Gene3D" id="3.30.460.10">
    <property type="entry name" value="Beta Polymerase, domain 2"/>
    <property type="match status" value="2"/>
</dbReference>
<reference evidence="5 6" key="1">
    <citation type="submission" date="2015-02" db="EMBL/GenBank/DDBJ databases">
        <authorList>
            <person name="Chooi Y.-H."/>
        </authorList>
    </citation>
    <scope>NUCLEOTIDE SEQUENCE [LARGE SCALE GENOMIC DNA]</scope>
    <source>
        <strain evidence="5">E3</strain>
    </source>
</reference>
<dbReference type="GO" id="GO:0046872">
    <property type="term" value="F:metal ion binding"/>
    <property type="evidence" value="ECO:0007669"/>
    <property type="project" value="UniProtKB-KW"/>
</dbReference>
<protein>
    <recommendedName>
        <fullName evidence="4">PAP-associated domain-containing protein</fullName>
    </recommendedName>
</protein>
<dbReference type="Pfam" id="PF03828">
    <property type="entry name" value="PAP_assoc"/>
    <property type="match status" value="3"/>
</dbReference>
<feature type="region of interest" description="Disordered" evidence="3">
    <location>
        <begin position="660"/>
        <end position="737"/>
    </location>
</feature>
<accession>A0A0G4IHF1</accession>
<gene>
    <name evidence="5" type="ORF">PBRA_000408</name>
</gene>
<keyword evidence="2" id="KW-0460">Magnesium</keyword>
<organism evidence="5 6">
    <name type="scientific">Plasmodiophora brassicae</name>
    <name type="common">Clubroot disease agent</name>
    <dbReference type="NCBI Taxonomy" id="37360"/>
    <lineage>
        <taxon>Eukaryota</taxon>
        <taxon>Sar</taxon>
        <taxon>Rhizaria</taxon>
        <taxon>Endomyxa</taxon>
        <taxon>Phytomyxea</taxon>
        <taxon>Plasmodiophorida</taxon>
        <taxon>Plasmodiophoridae</taxon>
        <taxon>Plasmodiophora</taxon>
    </lineage>
</organism>
<dbReference type="STRING" id="37360.A0A0G4IHF1"/>
<proteinExistence type="predicted"/>
<dbReference type="Proteomes" id="UP000039324">
    <property type="component" value="Unassembled WGS sequence"/>
</dbReference>
<dbReference type="GO" id="GO:0031499">
    <property type="term" value="C:TRAMP complex"/>
    <property type="evidence" value="ECO:0007669"/>
    <property type="project" value="TreeGrafter"/>
</dbReference>
<dbReference type="InterPro" id="IPR045862">
    <property type="entry name" value="Trf4-like"/>
</dbReference>
<feature type="domain" description="PAP-associated" evidence="4">
    <location>
        <begin position="1042"/>
        <end position="1098"/>
    </location>
</feature>
<dbReference type="GO" id="GO:0043634">
    <property type="term" value="P:polyadenylation-dependent ncRNA catabolic process"/>
    <property type="evidence" value="ECO:0007669"/>
    <property type="project" value="TreeGrafter"/>
</dbReference>
<dbReference type="Gene3D" id="1.10.1410.10">
    <property type="match status" value="3"/>
</dbReference>
<dbReference type="GO" id="GO:0005730">
    <property type="term" value="C:nucleolus"/>
    <property type="evidence" value="ECO:0007669"/>
    <property type="project" value="TreeGrafter"/>
</dbReference>
<evidence type="ECO:0000256" key="1">
    <source>
        <dbReference type="ARBA" id="ARBA00022723"/>
    </source>
</evidence>
<dbReference type="GO" id="GO:0003729">
    <property type="term" value="F:mRNA binding"/>
    <property type="evidence" value="ECO:0007669"/>
    <property type="project" value="TreeGrafter"/>
</dbReference>
<feature type="non-terminal residue" evidence="5">
    <location>
        <position position="1"/>
    </location>
</feature>
<dbReference type="InterPro" id="IPR043519">
    <property type="entry name" value="NT_sf"/>
</dbReference>
<feature type="region of interest" description="Disordered" evidence="3">
    <location>
        <begin position="1556"/>
        <end position="1579"/>
    </location>
</feature>
<dbReference type="EMBL" id="CDSF01000001">
    <property type="protein sequence ID" value="CEO94623.1"/>
    <property type="molecule type" value="Genomic_DNA"/>
</dbReference>
<feature type="compositionally biased region" description="Basic residues" evidence="3">
    <location>
        <begin position="675"/>
        <end position="685"/>
    </location>
</feature>
<sequence length="1876" mass="207676">LEDYSDDIDLGDNQIVEEGAVTPADDILSSVPCITDQRGAPVQTSPILTVNDNACGSADSNAPISPMIFQDVLPGHSVQPLLMSDAHLEVDLVVFLEWVPVWRQRYNPVRYTVRRQVEEIVQTLFPRSLLLLKLSPVDDLYTQAPFTGLDLTISNRDLHGDALQYLSGLLGTIVQARDLFLSPAITLIPFPTLIVTVPDSPLILSLSWNTVLPNAFAKEAAAKYPMMRPVLLYVWVFLVRHGLHDLRQGGIDWQLLQIMVVSHIQVNADDCRPPFQGRCLRMFFHYYGARFNYHRDCISVVGDGRVFPKSDLSGSMWHDAFRLCAESPYDPAVDLGALASSIRTVVDKFKRASELLMDNVPGRLISEDMLGSRGGAAPADTREHISEAISHLEAARSSLCAAENVVLGVGQCLGFDVVLRVPRPSDTNRRSRSPIRSVRHPPQFEAVFSRLERRLIAATMTDVELVVNLYDWTQSALNETGNTTSGPLLCRDIVAQLASVIHSLRLDDGQPTTNIFAIRDANFVDLPVHRFWNATRVPIGDLTNAIQETERQIAASRSMLEELSVDRVVLYEVFSRTLDVSLSVYTLTMAVVADDRYDWSASTVASVLLDHVALRDGMDRLRLLLGQIEHLGTLYKEAGECLEQANKNVEQSRYLTRLDPLLLEQQPVRNDPPRPRKKQRKRNRSGKSSADVSNTVPASTADSTTPTGEQPSAEVRSPSASVDDDPSAWDADATIRPEGIDDASVRRVVVDANAPMSPPVAATFVIDSANIDVERAALISSPAETIMMTINEDVDADDQPTAYSPAPILASQPSTLLPAHDPAGLSPDVLLLDDVPPGIEQFLDPPPMGDTHLEADMAAFLNWVGVQRSLEGPARHMIRQQIELIVQAKFPGSVLGPALSPVDDLYLQAPFTGLDFTIINFRRQGEGLRCLLALHDTIMHGPSVFSSGTVAVQPVPRLTLRVRDSPLIATISWNVVMPNRFSLDASIKYPMMRPVMLYVWFFLVRLELHDAGEGGIDWLLLQVMVVSHIQVNADDCQMPFQGRCLRSFFNYYGHRFDYHLNCISAVGNGRVFAKTDRGQMTPSQQRVRLCAESPYNPNIDLGLHAFRIRTIIQKFKMASDLLMDYFPAQLASAQLALQLHRSMRTSLGTAIVAIGLLVALGDAAERSARRGDGHADDREHIANAVMHLEEARSSLCEAERIILDVGRSFGGDLLRVLKPSNAGGGTRLPRPCPCRLADPRKFENAFRDFERTFVTQLVSLMHSATSVDVWTRHIASSANESMYVNELLGTGQDFYDVAARLASLVRVHTSGNASTILLHVAPQIEPLSNIYARRDANFVALPIQRFWNETHVPLDDLVTAISTTSSQTLATRSMLEDMDTDRIVLRGLYRRTLDLSSSSYNLGKIVLMGAQRPWSKWVNMHVVQSDFAKLRDNLERWQILLSEIDYMEDLYKAAFDCLASADRHIDQSQFLTSLSLLVSDGAASNPAQPSRRKPPKRRRSCLQLEVPVSGTKQAKYYAVDRNAAVGSVAHANHADGNRQGPDKSCNGVVAQAGNQAHASPEYCSSDSSAGDVSPSKDSALPAPLPLGDTYLEADVLMFLDCVGARRHKDESIRNTVQQQIERLVQTIFPGSVVAPMLTPVDHLYMQAPFAGLDLTIHNPALQGDSLRYLLTLCETIIRVPDMFLTSATFVLHPLTKLVIRLRDNPMIVTVSCNVALSNMFAPMAFVNYPMMKPVLLYVWFFLVRHGLHDPSQGGIGWQLLQIMVVSHLQVNADDCQFPFYGHCLRSFFTYYGNRFDYTHQCISVAGDGRVFPKSGRGTTARHAFQFRLCAFSPDDPDADIGVDAYMIGAAIHLFKMASSLLMEYHPGLLLNADMVG</sequence>
<evidence type="ECO:0000256" key="3">
    <source>
        <dbReference type="SAM" id="MobiDB-lite"/>
    </source>
</evidence>
<keyword evidence="6" id="KW-1185">Reference proteome</keyword>
<dbReference type="GO" id="GO:1990817">
    <property type="term" value="F:poly(A) RNA polymerase activity"/>
    <property type="evidence" value="ECO:0007669"/>
    <property type="project" value="InterPro"/>
</dbReference>
<feature type="compositionally biased region" description="Polar residues" evidence="3">
    <location>
        <begin position="686"/>
        <end position="710"/>
    </location>
</feature>
<dbReference type="InterPro" id="IPR002058">
    <property type="entry name" value="PAP_assoc"/>
</dbReference>
<evidence type="ECO:0000313" key="6">
    <source>
        <dbReference type="Proteomes" id="UP000039324"/>
    </source>
</evidence>
<evidence type="ECO:0000256" key="2">
    <source>
        <dbReference type="ARBA" id="ARBA00022842"/>
    </source>
</evidence>
<name>A0A0G4IHF1_PLABS</name>
<feature type="domain" description="PAP-associated" evidence="4">
    <location>
        <begin position="277"/>
        <end position="331"/>
    </location>
</feature>
<dbReference type="GO" id="GO:0031123">
    <property type="term" value="P:RNA 3'-end processing"/>
    <property type="evidence" value="ECO:0007669"/>
    <property type="project" value="TreeGrafter"/>
</dbReference>
<keyword evidence="1" id="KW-0479">Metal-binding</keyword>
<evidence type="ECO:0000259" key="4">
    <source>
        <dbReference type="Pfam" id="PF03828"/>
    </source>
</evidence>
<dbReference type="PANTHER" id="PTHR23092">
    <property type="entry name" value="POLY(A) RNA POLYMERASE"/>
    <property type="match status" value="1"/>
</dbReference>